<evidence type="ECO:0000259" key="2">
    <source>
        <dbReference type="Pfam" id="PF03061"/>
    </source>
</evidence>
<evidence type="ECO:0000256" key="1">
    <source>
        <dbReference type="ARBA" id="ARBA00022801"/>
    </source>
</evidence>
<evidence type="ECO:0000313" key="4">
    <source>
        <dbReference type="Proteomes" id="UP000434580"/>
    </source>
</evidence>
<gene>
    <name evidence="3" type="ORF">DPBNPPHM_01418</name>
</gene>
<dbReference type="InterPro" id="IPR029069">
    <property type="entry name" value="HotDog_dom_sf"/>
</dbReference>
<accession>A0A5S9Q173</accession>
<evidence type="ECO:0000313" key="3">
    <source>
        <dbReference type="EMBL" id="CAA0110822.1"/>
    </source>
</evidence>
<dbReference type="InterPro" id="IPR003736">
    <property type="entry name" value="PAAI_dom"/>
</dbReference>
<sequence length="148" mass="16257">MSKWKQALDAAVSGAVQAHLMPPHIQYLSLPPISSWKDNTITIDWQATEDIYQGGGMVFGGYLSALADYAAGTAMLTCIEDDQHFATRNLEMTFKRPVKAGLVTIIAEVIPSEAQEFDVEVQFLNADNNLCAVCHVRQTLISLTRDIA</sequence>
<dbReference type="Gene3D" id="3.10.129.10">
    <property type="entry name" value="Hotdog Thioesterase"/>
    <property type="match status" value="1"/>
</dbReference>
<dbReference type="Proteomes" id="UP000434580">
    <property type="component" value="Unassembled WGS sequence"/>
</dbReference>
<dbReference type="Pfam" id="PF03061">
    <property type="entry name" value="4HBT"/>
    <property type="match status" value="1"/>
</dbReference>
<reference evidence="3 4" key="1">
    <citation type="submission" date="2019-11" db="EMBL/GenBank/DDBJ databases">
        <authorList>
            <person name="Holert J."/>
        </authorList>
    </citation>
    <scope>NUCLEOTIDE SEQUENCE [LARGE SCALE GENOMIC DNA]</scope>
    <source>
        <strain evidence="3">BC5_2</strain>
    </source>
</reference>
<dbReference type="GO" id="GO:0016289">
    <property type="term" value="F:acyl-CoA hydrolase activity"/>
    <property type="evidence" value="ECO:0007669"/>
    <property type="project" value="UniProtKB-ARBA"/>
</dbReference>
<dbReference type="NCBIfam" id="TIGR00369">
    <property type="entry name" value="unchar_dom_1"/>
    <property type="match status" value="1"/>
</dbReference>
<keyword evidence="1" id="KW-0378">Hydrolase</keyword>
<proteinExistence type="predicted"/>
<protein>
    <recommendedName>
        <fullName evidence="2">Thioesterase domain-containing protein</fullName>
    </recommendedName>
</protein>
<dbReference type="OrthoDB" id="9798208at2"/>
<feature type="domain" description="Thioesterase" evidence="2">
    <location>
        <begin position="55"/>
        <end position="132"/>
    </location>
</feature>
<dbReference type="CDD" id="cd03443">
    <property type="entry name" value="PaaI_thioesterase"/>
    <property type="match status" value="1"/>
</dbReference>
<name>A0A5S9Q173_9GAMM</name>
<dbReference type="SUPFAM" id="SSF54637">
    <property type="entry name" value="Thioesterase/thiol ester dehydrase-isomerase"/>
    <property type="match status" value="1"/>
</dbReference>
<dbReference type="EMBL" id="CACSII010000016">
    <property type="protein sequence ID" value="CAA0110822.1"/>
    <property type="molecule type" value="Genomic_DNA"/>
</dbReference>
<dbReference type="AlphaFoldDB" id="A0A5S9Q173"/>
<organism evidence="3 4">
    <name type="scientific">BD1-7 clade bacterium</name>
    <dbReference type="NCBI Taxonomy" id="2029982"/>
    <lineage>
        <taxon>Bacteria</taxon>
        <taxon>Pseudomonadati</taxon>
        <taxon>Pseudomonadota</taxon>
        <taxon>Gammaproteobacteria</taxon>
        <taxon>Cellvibrionales</taxon>
        <taxon>Spongiibacteraceae</taxon>
        <taxon>BD1-7 clade</taxon>
    </lineage>
</organism>
<dbReference type="InterPro" id="IPR006683">
    <property type="entry name" value="Thioestr_dom"/>
</dbReference>